<dbReference type="InterPro" id="IPR040239">
    <property type="entry name" value="HcpB-like"/>
</dbReference>
<dbReference type="InterPro" id="IPR006597">
    <property type="entry name" value="Sel1-like"/>
</dbReference>
<dbReference type="PANTHER" id="PTHR13891">
    <property type="entry name" value="CYTOCHROME C OXIDASE ASSEMBLY FACTOR 7"/>
    <property type="match status" value="1"/>
</dbReference>
<dbReference type="InterPro" id="IPR011990">
    <property type="entry name" value="TPR-like_helical_dom_sf"/>
</dbReference>
<dbReference type="Proteomes" id="UP000662747">
    <property type="component" value="Chromosome"/>
</dbReference>
<evidence type="ECO:0000256" key="1">
    <source>
        <dbReference type="ARBA" id="ARBA00008486"/>
    </source>
</evidence>
<reference evidence="3 4" key="1">
    <citation type="submission" date="2021-02" db="EMBL/GenBank/DDBJ databases">
        <title>De Novo genome assembly of isolated myxobacteria.</title>
        <authorList>
            <person name="Stevens D.C."/>
        </authorList>
    </citation>
    <scope>NUCLEOTIDE SEQUENCE [LARGE SCALE GENOMIC DNA]</scope>
    <source>
        <strain evidence="4">SCPEA02</strain>
    </source>
</reference>
<evidence type="ECO:0000256" key="2">
    <source>
        <dbReference type="ARBA" id="ARBA00022737"/>
    </source>
</evidence>
<keyword evidence="2" id="KW-0677">Repeat</keyword>
<dbReference type="Pfam" id="PF08238">
    <property type="entry name" value="Sel1"/>
    <property type="match status" value="2"/>
</dbReference>
<accession>A0ABX7P8A9</accession>
<dbReference type="Gene3D" id="1.25.40.10">
    <property type="entry name" value="Tetratricopeptide repeat domain"/>
    <property type="match status" value="1"/>
</dbReference>
<comment type="similarity">
    <text evidence="1">Belongs to the hcp beta-lactamase family.</text>
</comment>
<dbReference type="EMBL" id="CP071090">
    <property type="protein sequence ID" value="QSQ26652.1"/>
    <property type="molecule type" value="Genomic_DNA"/>
</dbReference>
<evidence type="ECO:0000313" key="4">
    <source>
        <dbReference type="Proteomes" id="UP000662747"/>
    </source>
</evidence>
<organism evidence="3 4">
    <name type="scientific">Pyxidicoccus parkwayensis</name>
    <dbReference type="NCBI Taxonomy" id="2813578"/>
    <lineage>
        <taxon>Bacteria</taxon>
        <taxon>Pseudomonadati</taxon>
        <taxon>Myxococcota</taxon>
        <taxon>Myxococcia</taxon>
        <taxon>Myxococcales</taxon>
        <taxon>Cystobacterineae</taxon>
        <taxon>Myxococcaceae</taxon>
        <taxon>Pyxidicoccus</taxon>
    </lineage>
</organism>
<proteinExistence type="inferred from homology"/>
<dbReference type="SUPFAM" id="SSF81901">
    <property type="entry name" value="HCP-like"/>
    <property type="match status" value="1"/>
</dbReference>
<dbReference type="SMART" id="SM00671">
    <property type="entry name" value="SEL1"/>
    <property type="match status" value="3"/>
</dbReference>
<sequence>MPRRFSRPPATPAARACSALASLYEIGQGVELDKARAASLYQRACDQDWARACTNLGWMRSFDSGAGKADGEQALQLFVRACEAGDVLACRREAQAWQCARGVPVADMLQAMVRYRAACKKGDAASCEWLASRHSGEESILDQNGAVKNLEHVELQAAIEAARFGRKGRAEELLRRVEGSAPELKRKVAFVRACLALDAGELERARELMSGLPDAPAVRVLGRLVEARKAGVKSWTPAMTRAWVAEGRPDLRGSFFLPSTRELEHDWGNCGTPRERRSPSPEMDAVNGFLQEYSDTLAPLATAPVSDGMLAQAITRVEDARLAVRLAALEVLTRPALTEAQRKKAWPIAERHLARLAEEHPDNLFFKLWATLGPTKEGPPLTEQLVDRLEAMVALRFQPPLREVYDAFRTVQDQAGEDRAPAFSASISVLLGPRYTEAAKTWEEQAKTAEPELRQRLGRALVALGKRISEGGWMVHVFQGASVTKRGAAMIGSEQDAKAASELMARGRRFYGGVDTLGAMGSWPLSAFTAEWLDRVSTEELTFYTELAEAGAW</sequence>
<evidence type="ECO:0000313" key="3">
    <source>
        <dbReference type="EMBL" id="QSQ26652.1"/>
    </source>
</evidence>
<dbReference type="PANTHER" id="PTHR13891:SF1">
    <property type="entry name" value="CYTOCHROME C OXIDASE ASSEMBLY FACTOR 7"/>
    <property type="match status" value="1"/>
</dbReference>
<gene>
    <name evidence="3" type="ORF">JY651_17715</name>
</gene>
<protein>
    <submittedName>
        <fullName evidence="3">Sel1 repeat family protein</fullName>
    </submittedName>
</protein>
<keyword evidence="4" id="KW-1185">Reference proteome</keyword>
<name>A0ABX7P8A9_9BACT</name>